<comment type="caution">
    <text evidence="10">The sequence shown here is derived from an EMBL/GenBank/DDBJ whole genome shotgun (WGS) entry which is preliminary data.</text>
</comment>
<keyword evidence="11" id="KW-1185">Reference proteome</keyword>
<gene>
    <name evidence="10" type="ORF">NFI95_06435</name>
</gene>
<evidence type="ECO:0000256" key="5">
    <source>
        <dbReference type="ARBA" id="ARBA00022989"/>
    </source>
</evidence>
<evidence type="ECO:0000256" key="1">
    <source>
        <dbReference type="ARBA" id="ARBA00004651"/>
    </source>
</evidence>
<feature type="transmembrane region" description="Helical" evidence="8">
    <location>
        <begin position="307"/>
        <end position="326"/>
    </location>
</feature>
<feature type="transmembrane region" description="Helical" evidence="8">
    <location>
        <begin position="163"/>
        <end position="186"/>
    </location>
</feature>
<evidence type="ECO:0000259" key="9">
    <source>
        <dbReference type="Pfam" id="PF00361"/>
    </source>
</evidence>
<feature type="transmembrane region" description="Helical" evidence="8">
    <location>
        <begin position="278"/>
        <end position="300"/>
    </location>
</feature>
<feature type="transmembrane region" description="Helical" evidence="8">
    <location>
        <begin position="114"/>
        <end position="131"/>
    </location>
</feature>
<keyword evidence="4 7" id="KW-0812">Transmembrane</keyword>
<feature type="transmembrane region" description="Helical" evidence="8">
    <location>
        <begin position="137"/>
        <end position="156"/>
    </location>
</feature>
<dbReference type="Proteomes" id="UP001524587">
    <property type="component" value="Unassembled WGS sequence"/>
</dbReference>
<feature type="transmembrane region" description="Helical" evidence="8">
    <location>
        <begin position="6"/>
        <end position="28"/>
    </location>
</feature>
<feature type="transmembrane region" description="Helical" evidence="8">
    <location>
        <begin position="464"/>
        <end position="481"/>
    </location>
</feature>
<dbReference type="RefSeq" id="WP_422863545.1">
    <property type="nucleotide sequence ID" value="NZ_JAMSKV010000004.1"/>
</dbReference>
<evidence type="ECO:0000313" key="10">
    <source>
        <dbReference type="EMBL" id="MCQ8278083.1"/>
    </source>
</evidence>
<organism evidence="10 11">
    <name type="scientific">Endosaccharibacter trunci</name>
    <dbReference type="NCBI Taxonomy" id="2812733"/>
    <lineage>
        <taxon>Bacteria</taxon>
        <taxon>Pseudomonadati</taxon>
        <taxon>Pseudomonadota</taxon>
        <taxon>Alphaproteobacteria</taxon>
        <taxon>Acetobacterales</taxon>
        <taxon>Acetobacteraceae</taxon>
        <taxon>Endosaccharibacter</taxon>
    </lineage>
</organism>
<dbReference type="Pfam" id="PF00361">
    <property type="entry name" value="Proton_antipo_M"/>
    <property type="match status" value="1"/>
</dbReference>
<keyword evidence="5 8" id="KW-1133">Transmembrane helix</keyword>
<comment type="similarity">
    <text evidence="2">Belongs to the CPA3 antiporters (TC 2.A.63) subunit D family.</text>
</comment>
<feature type="transmembrane region" description="Helical" evidence="8">
    <location>
        <begin position="87"/>
        <end position="107"/>
    </location>
</feature>
<dbReference type="PANTHER" id="PTHR42703:SF1">
    <property type="entry name" value="NA(+)_H(+) ANTIPORTER SUBUNIT D1"/>
    <property type="match status" value="1"/>
</dbReference>
<evidence type="ECO:0000256" key="6">
    <source>
        <dbReference type="ARBA" id="ARBA00023136"/>
    </source>
</evidence>
<evidence type="ECO:0000256" key="2">
    <source>
        <dbReference type="ARBA" id="ARBA00005346"/>
    </source>
</evidence>
<evidence type="ECO:0000256" key="3">
    <source>
        <dbReference type="ARBA" id="ARBA00022475"/>
    </source>
</evidence>
<feature type="domain" description="NADH:quinone oxidoreductase/Mrp antiporter transmembrane" evidence="9">
    <location>
        <begin position="132"/>
        <end position="369"/>
    </location>
</feature>
<evidence type="ECO:0000256" key="8">
    <source>
        <dbReference type="SAM" id="Phobius"/>
    </source>
</evidence>
<keyword evidence="3" id="KW-1003">Cell membrane</keyword>
<dbReference type="InterPro" id="IPR001750">
    <property type="entry name" value="ND/Mrp_TM"/>
</dbReference>
<dbReference type="PANTHER" id="PTHR42703">
    <property type="entry name" value="NADH DEHYDROGENASE"/>
    <property type="match status" value="1"/>
</dbReference>
<feature type="transmembrane region" description="Helical" evidence="8">
    <location>
        <begin position="373"/>
        <end position="395"/>
    </location>
</feature>
<dbReference type="InterPro" id="IPR050586">
    <property type="entry name" value="CPA3_Na-H_Antiporter_D"/>
</dbReference>
<name>A0ABT1W5D2_9PROT</name>
<dbReference type="EMBL" id="JAMSKV010000004">
    <property type="protein sequence ID" value="MCQ8278083.1"/>
    <property type="molecule type" value="Genomic_DNA"/>
</dbReference>
<feature type="transmembrane region" description="Helical" evidence="8">
    <location>
        <begin position="488"/>
        <end position="505"/>
    </location>
</feature>
<accession>A0ABT1W5D2</accession>
<feature type="transmembrane region" description="Helical" evidence="8">
    <location>
        <begin position="525"/>
        <end position="544"/>
    </location>
</feature>
<evidence type="ECO:0000313" key="11">
    <source>
        <dbReference type="Proteomes" id="UP001524587"/>
    </source>
</evidence>
<feature type="transmembrane region" description="Helical" evidence="8">
    <location>
        <begin position="244"/>
        <end position="266"/>
    </location>
</feature>
<protein>
    <submittedName>
        <fullName evidence="10">NADH-quinone oxidoreductase subunit E</fullName>
    </submittedName>
</protein>
<feature type="transmembrane region" description="Helical" evidence="8">
    <location>
        <begin position="574"/>
        <end position="594"/>
    </location>
</feature>
<evidence type="ECO:0000256" key="7">
    <source>
        <dbReference type="RuleBase" id="RU000320"/>
    </source>
</evidence>
<feature type="transmembrane region" description="Helical" evidence="8">
    <location>
        <begin position="35"/>
        <end position="52"/>
    </location>
</feature>
<feature type="transmembrane region" description="Helical" evidence="8">
    <location>
        <begin position="338"/>
        <end position="361"/>
    </location>
</feature>
<comment type="subcellular location">
    <subcellularLocation>
        <location evidence="1">Cell membrane</location>
        <topology evidence="1">Multi-pass membrane protein</topology>
    </subcellularLocation>
    <subcellularLocation>
        <location evidence="7">Membrane</location>
        <topology evidence="7">Multi-pass membrane protein</topology>
    </subcellularLocation>
</comment>
<keyword evidence="6 8" id="KW-0472">Membrane</keyword>
<proteinExistence type="inferred from homology"/>
<reference evidence="10 11" key="1">
    <citation type="submission" date="2022-06" db="EMBL/GenBank/DDBJ databases">
        <title>Endosaccharibacter gen. nov., sp. nov., endophytic bacteria isolated from sugarcane.</title>
        <authorList>
            <person name="Pitiwittayakul N."/>
            <person name="Yukphan P."/>
            <person name="Charoenyingcharoen P."/>
            <person name="Tanasupawat S."/>
        </authorList>
    </citation>
    <scope>NUCLEOTIDE SEQUENCE [LARGE SCALE GENOMIC DNA]</scope>
    <source>
        <strain evidence="10 11">KSS8</strain>
    </source>
</reference>
<evidence type="ECO:0000256" key="4">
    <source>
        <dbReference type="ARBA" id="ARBA00022692"/>
    </source>
</evidence>
<sequence>MTLQQMAVLPVAIPLLSAALILATAPILPRRMPDVLAILIALCCAGLCGFLADRSAAGPIVTWFGGWTPRGGQPIGIAFVVTPAGGWIAAFIAALFAATLVFSWGFFEKTSAHFHLLMLLFMAGQIGFCLTHDLFNLFVWFELMSVAAFALTGYALRSSALSGALNFTVVNTIGAYLILAGIGLAYSRTGALDFAGIARGVSASPGDPVVVASFCLLSTGLLIKGAQVPFQFWLPDAHSVAHSPVSVIFSGAMVAIALFGIAELYWAVFASAPVVHALMHGLLLGMGTASAALGGVMALLQRHVKRLLAFSTISHAGIMLIGFALLDRQGVSGALVYLVGHGLVKGSLFMGAGILLARLGGADEIGLRGAGRQIWPAGVAIGAGGLLLAGLPLGVMDAGLERIWDAARLAGCWPAEIAICAGLVCTGAAVLRVTGRVFAGLGPVPGEEERSPTEDEREDADRPLWLMLLPVAALLVLAVPLRHDADRIGWLAAQALMAPQTNAILGMGRLHAIVPPPWRVAPHSVLPWIATAAAILVAALQLFWHRLPCPLAHGFDRFAAPALRGLSALQSGRVADYVAWLTAGLALFGVAASFG</sequence>